<gene>
    <name evidence="1" type="ORF">CP982_31475</name>
</gene>
<dbReference type="Proteomes" id="UP000326505">
    <property type="component" value="Chromosome"/>
</dbReference>
<evidence type="ECO:0000313" key="2">
    <source>
        <dbReference type="Proteomes" id="UP000326505"/>
    </source>
</evidence>
<accession>A0A5P2XJS6</accession>
<dbReference type="EMBL" id="CP023690">
    <property type="protein sequence ID" value="QEV62682.1"/>
    <property type="molecule type" value="Genomic_DNA"/>
</dbReference>
<protein>
    <submittedName>
        <fullName evidence="1">Uncharacterized protein</fullName>
    </submittedName>
</protein>
<dbReference type="KEGG" id="sspb:CP982_31475"/>
<dbReference type="OrthoDB" id="4147393at2"/>
<dbReference type="RefSeq" id="WP_150513544.1">
    <property type="nucleotide sequence ID" value="NZ_CP023690.1"/>
</dbReference>
<evidence type="ECO:0000313" key="1">
    <source>
        <dbReference type="EMBL" id="QEV62682.1"/>
    </source>
</evidence>
<dbReference type="AlphaFoldDB" id="A0A5P2XJS6"/>
<name>A0A5P2XJS6_STRST</name>
<organism evidence="1 2">
    <name type="scientific">Streptomyces spectabilis</name>
    <dbReference type="NCBI Taxonomy" id="68270"/>
    <lineage>
        <taxon>Bacteria</taxon>
        <taxon>Bacillati</taxon>
        <taxon>Actinomycetota</taxon>
        <taxon>Actinomycetes</taxon>
        <taxon>Kitasatosporales</taxon>
        <taxon>Streptomycetaceae</taxon>
        <taxon>Streptomyces</taxon>
    </lineage>
</organism>
<proteinExistence type="predicted"/>
<reference evidence="1 2" key="1">
    <citation type="submission" date="2017-09" db="EMBL/GenBank/DDBJ databases">
        <authorList>
            <person name="Lee N."/>
            <person name="Cho B.-K."/>
        </authorList>
    </citation>
    <scope>NUCLEOTIDE SEQUENCE [LARGE SCALE GENOMIC DNA]</scope>
    <source>
        <strain evidence="1 2">ATCC 27465</strain>
    </source>
</reference>
<sequence>MDARTSNGPARQHKAEELLTAVAMTSSQLAQVVGRFDGDTPAMVTAAIHTAGRAFAELDACDDVIDDASETGRAIAGRLHALLPAGASSDVAHELDALEAVSARVRGTDQTRLLLHRVLGREAPAKRALPAVRHLAASDLPDLPSSYADEAGFEDLMAMAAREEELAPQLRKAHAERLDEVAAHLVRVVEQAAAVGFADEDFARESVREARHAYRLWLQCLAERRRDFGSRGRPVDTVCGTAGHVDSVPTHPNTSE</sequence>